<keyword evidence="12" id="KW-1185">Reference proteome</keyword>
<dbReference type="PRINTS" id="PR01586">
    <property type="entry name" value="TWIKCHANNEL"/>
</dbReference>
<dbReference type="InterPro" id="IPR013099">
    <property type="entry name" value="K_chnl_dom"/>
</dbReference>
<keyword evidence="4 10" id="KW-1133">Transmembrane helix</keyword>
<dbReference type="InterPro" id="IPR001779">
    <property type="entry name" value="2pore_dom_K_chnl_TWIK1"/>
</dbReference>
<keyword evidence="7 8" id="KW-0407">Ion channel</keyword>
<feature type="transmembrane region" description="Helical" evidence="10">
    <location>
        <begin position="216"/>
        <end position="235"/>
    </location>
</feature>
<evidence type="ECO:0000256" key="2">
    <source>
        <dbReference type="ARBA" id="ARBA00022448"/>
    </source>
</evidence>
<evidence type="ECO:0000259" key="11">
    <source>
        <dbReference type="Pfam" id="PF07885"/>
    </source>
</evidence>
<dbReference type="Proteomes" id="UP000695000">
    <property type="component" value="Unplaced"/>
</dbReference>
<evidence type="ECO:0000256" key="8">
    <source>
        <dbReference type="RuleBase" id="RU003857"/>
    </source>
</evidence>
<feature type="transmembrane region" description="Helical" evidence="10">
    <location>
        <begin position="247"/>
        <end position="264"/>
    </location>
</feature>
<dbReference type="PRINTS" id="PR01096">
    <property type="entry name" value="TWIK1CHANNEL"/>
</dbReference>
<proteinExistence type="inferred from homology"/>
<dbReference type="RefSeq" id="XP_017775771.1">
    <property type="nucleotide sequence ID" value="XM_017920282.1"/>
</dbReference>
<protein>
    <submittedName>
        <fullName evidence="13">Potassium channel subfamily K member 1-like isoform X1</fullName>
    </submittedName>
</protein>
<evidence type="ECO:0000256" key="7">
    <source>
        <dbReference type="ARBA" id="ARBA00023303"/>
    </source>
</evidence>
<feature type="transmembrane region" description="Helical" evidence="10">
    <location>
        <begin position="52"/>
        <end position="75"/>
    </location>
</feature>
<dbReference type="PANTHER" id="PTHR11003:SF249">
    <property type="entry name" value="TWO PORE POTASSIUM CHANNEL PROTEIN SUP-9"/>
    <property type="match status" value="1"/>
</dbReference>
<keyword evidence="2 8" id="KW-0813">Transport</keyword>
<name>A0ABM1MMH1_NICVS</name>
<comment type="similarity">
    <text evidence="8">Belongs to the two pore domain potassium channel (TC 1.A.1.8) family.</text>
</comment>
<dbReference type="Gene3D" id="1.10.287.70">
    <property type="match status" value="1"/>
</dbReference>
<feature type="region of interest" description="Disordered" evidence="9">
    <location>
        <begin position="354"/>
        <end position="377"/>
    </location>
</feature>
<keyword evidence="6 10" id="KW-0472">Membrane</keyword>
<sequence length="377" mass="42030">MTNMSYGTLNNNEAGNIECGRGGGGGDGVRVDVNGDGYGFLVYRKGLAWRDFLFAVYIIFYALYMCFGAVIFGVLETPAERAVVSNVALQRHRFLEKYPQVSDDDLEVLIGHIIQASKMGVAATRNASGELNWSFGQSLFFSGTVVTTIGYGHVTPLSREGKAFCIIFAVFGIPFTLVLLSAFVERLLVPTLWFLQFLNSKLGHLYQAFNIRLMHLFFVLGFLIVFFLLIPAAIFARLEPDWDYLDSFYYCFISLTTIGLGDYIPGDSPDQPYRPLYKIVATCYLLCGVTFMMLTLAVFYDIPQLNIGVLFSHADDPQQSTEKMRLAGSGYGLQYGIDSANPGNTHHTQVVRVRSRQRDSSPSPEDNVTDINHVRLP</sequence>
<evidence type="ECO:0000256" key="1">
    <source>
        <dbReference type="ARBA" id="ARBA00004141"/>
    </source>
</evidence>
<keyword evidence="5 8" id="KW-0406">Ion transport</keyword>
<organism evidence="12 13">
    <name type="scientific">Nicrophorus vespilloides</name>
    <name type="common">Boreal carrion beetle</name>
    <dbReference type="NCBI Taxonomy" id="110193"/>
    <lineage>
        <taxon>Eukaryota</taxon>
        <taxon>Metazoa</taxon>
        <taxon>Ecdysozoa</taxon>
        <taxon>Arthropoda</taxon>
        <taxon>Hexapoda</taxon>
        <taxon>Insecta</taxon>
        <taxon>Pterygota</taxon>
        <taxon>Neoptera</taxon>
        <taxon>Endopterygota</taxon>
        <taxon>Coleoptera</taxon>
        <taxon>Polyphaga</taxon>
        <taxon>Staphyliniformia</taxon>
        <taxon>Silphidae</taxon>
        <taxon>Nicrophorinae</taxon>
        <taxon>Nicrophorus</taxon>
    </lineage>
</organism>
<evidence type="ECO:0000256" key="6">
    <source>
        <dbReference type="ARBA" id="ARBA00023136"/>
    </source>
</evidence>
<feature type="transmembrane region" description="Helical" evidence="10">
    <location>
        <begin position="276"/>
        <end position="300"/>
    </location>
</feature>
<evidence type="ECO:0000256" key="3">
    <source>
        <dbReference type="ARBA" id="ARBA00022692"/>
    </source>
</evidence>
<evidence type="ECO:0000256" key="5">
    <source>
        <dbReference type="ARBA" id="ARBA00023065"/>
    </source>
</evidence>
<dbReference type="PANTHER" id="PTHR11003">
    <property type="entry name" value="POTASSIUM CHANNEL, SUBFAMILY K"/>
    <property type="match status" value="1"/>
</dbReference>
<feature type="domain" description="Potassium channel" evidence="11">
    <location>
        <begin position="129"/>
        <end position="187"/>
    </location>
</feature>
<dbReference type="InterPro" id="IPR003280">
    <property type="entry name" value="2pore_dom_K_chnl"/>
</dbReference>
<reference evidence="13" key="1">
    <citation type="submission" date="2025-08" db="UniProtKB">
        <authorList>
            <consortium name="RefSeq"/>
        </authorList>
    </citation>
    <scope>IDENTIFICATION</scope>
    <source>
        <tissue evidence="13">Whole Larva</tissue>
    </source>
</reference>
<feature type="domain" description="Potassium channel" evidence="11">
    <location>
        <begin position="224"/>
        <end position="301"/>
    </location>
</feature>
<evidence type="ECO:0000313" key="13">
    <source>
        <dbReference type="RefSeq" id="XP_017775771.1"/>
    </source>
</evidence>
<evidence type="ECO:0000256" key="10">
    <source>
        <dbReference type="SAM" id="Phobius"/>
    </source>
</evidence>
<evidence type="ECO:0000256" key="4">
    <source>
        <dbReference type="ARBA" id="ARBA00022989"/>
    </source>
</evidence>
<comment type="subcellular location">
    <subcellularLocation>
        <location evidence="1">Membrane</location>
        <topology evidence="1">Multi-pass membrane protein</topology>
    </subcellularLocation>
</comment>
<feature type="transmembrane region" description="Helical" evidence="10">
    <location>
        <begin position="133"/>
        <end position="151"/>
    </location>
</feature>
<evidence type="ECO:0000313" key="12">
    <source>
        <dbReference type="Proteomes" id="UP000695000"/>
    </source>
</evidence>
<dbReference type="GeneID" id="108562078"/>
<dbReference type="SUPFAM" id="SSF81324">
    <property type="entry name" value="Voltage-gated potassium channels"/>
    <property type="match status" value="2"/>
</dbReference>
<feature type="transmembrane region" description="Helical" evidence="10">
    <location>
        <begin position="163"/>
        <end position="184"/>
    </location>
</feature>
<dbReference type="Pfam" id="PF07885">
    <property type="entry name" value="Ion_trans_2"/>
    <property type="match status" value="2"/>
</dbReference>
<gene>
    <name evidence="13" type="primary">LOC108562078</name>
</gene>
<dbReference type="PRINTS" id="PR01333">
    <property type="entry name" value="2POREKCHANEL"/>
</dbReference>
<dbReference type="InterPro" id="IPR005408">
    <property type="entry name" value="2pore_dom_K_chnl_TWIK"/>
</dbReference>
<accession>A0ABM1MMH1</accession>
<evidence type="ECO:0000256" key="9">
    <source>
        <dbReference type="SAM" id="MobiDB-lite"/>
    </source>
</evidence>
<keyword evidence="3 8" id="KW-0812">Transmembrane</keyword>